<proteinExistence type="inferred from homology"/>
<evidence type="ECO:0000256" key="10">
    <source>
        <dbReference type="ARBA" id="ARBA00038489"/>
    </source>
</evidence>
<comment type="function">
    <text evidence="1">Thiol-specific peroxidase that catalyzes the reduction of hydrogen peroxide and organic hydroperoxides to water and alcohols, respectively. Plays a role in cell protection against oxidative stress by detoxifying peroxides and as sensor of hydrogen peroxide-mediated signaling events.</text>
</comment>
<dbReference type="EMBL" id="JAVRHO010000028">
    <property type="protein sequence ID" value="MDT0648072.1"/>
    <property type="molecule type" value="Genomic_DNA"/>
</dbReference>
<reference evidence="14 15" key="1">
    <citation type="submission" date="2023-09" db="EMBL/GenBank/DDBJ databases">
        <authorList>
            <person name="Rey-Velasco X."/>
        </authorList>
    </citation>
    <scope>NUCLEOTIDE SEQUENCE [LARGE SCALE GENOMIC DNA]</scope>
    <source>
        <strain evidence="14 15">F260</strain>
    </source>
</reference>
<dbReference type="Pfam" id="PF00578">
    <property type="entry name" value="AhpC-TSA"/>
    <property type="match status" value="1"/>
</dbReference>
<keyword evidence="8" id="KW-0676">Redox-active center</keyword>
<dbReference type="GO" id="GO:0140824">
    <property type="term" value="F:thioredoxin-dependent peroxiredoxin activity"/>
    <property type="evidence" value="ECO:0007669"/>
    <property type="project" value="UniProtKB-EC"/>
</dbReference>
<keyword evidence="4 14" id="KW-0575">Peroxidase</keyword>
<comment type="similarity">
    <text evidence="10">Belongs to the peroxiredoxin family. BCP/PrxQ subfamily.</text>
</comment>
<comment type="catalytic activity">
    <reaction evidence="12">
        <text>a hydroperoxide + [thioredoxin]-dithiol = an alcohol + [thioredoxin]-disulfide + H2O</text>
        <dbReference type="Rhea" id="RHEA:62620"/>
        <dbReference type="Rhea" id="RHEA-COMP:10698"/>
        <dbReference type="Rhea" id="RHEA-COMP:10700"/>
        <dbReference type="ChEBI" id="CHEBI:15377"/>
        <dbReference type="ChEBI" id="CHEBI:29950"/>
        <dbReference type="ChEBI" id="CHEBI:30879"/>
        <dbReference type="ChEBI" id="CHEBI:35924"/>
        <dbReference type="ChEBI" id="CHEBI:50058"/>
        <dbReference type="EC" id="1.11.1.24"/>
    </reaction>
</comment>
<evidence type="ECO:0000256" key="6">
    <source>
        <dbReference type="ARBA" id="ARBA00023002"/>
    </source>
</evidence>
<comment type="caution">
    <text evidence="14">The sequence shown here is derived from an EMBL/GenBank/DDBJ whole genome shotgun (WGS) entry which is preliminary data.</text>
</comment>
<comment type="subunit">
    <text evidence="2">Monomer.</text>
</comment>
<evidence type="ECO:0000256" key="11">
    <source>
        <dbReference type="ARBA" id="ARBA00042639"/>
    </source>
</evidence>
<evidence type="ECO:0000256" key="9">
    <source>
        <dbReference type="ARBA" id="ARBA00032824"/>
    </source>
</evidence>
<evidence type="ECO:0000256" key="8">
    <source>
        <dbReference type="ARBA" id="ARBA00023284"/>
    </source>
</evidence>
<dbReference type="SUPFAM" id="SSF52833">
    <property type="entry name" value="Thioredoxin-like"/>
    <property type="match status" value="1"/>
</dbReference>
<gene>
    <name evidence="14" type="ORF">RM545_15360</name>
</gene>
<keyword evidence="7" id="KW-1015">Disulfide bond</keyword>
<evidence type="ECO:0000256" key="1">
    <source>
        <dbReference type="ARBA" id="ARBA00003330"/>
    </source>
</evidence>
<keyword evidence="5" id="KW-0049">Antioxidant</keyword>
<keyword evidence="6 14" id="KW-0560">Oxidoreductase</keyword>
<sequence length="151" mass="17228">MALKVGDSIPEIELKDQNGDTFDFSSVRGIQPFVVYFYPKDFTPGCTKEACSFRDKYEDFKELGAEVIGISADSEESHQKFISKYDLPFIFLSDEDKTARDLFGVKPNLLGMIPGRETFIFDMQGILRYKFNSMNATRHIPEALTALEKMK</sequence>
<evidence type="ECO:0000256" key="7">
    <source>
        <dbReference type="ARBA" id="ARBA00023157"/>
    </source>
</evidence>
<dbReference type="Gene3D" id="3.40.30.10">
    <property type="entry name" value="Glutaredoxin"/>
    <property type="match status" value="1"/>
</dbReference>
<protein>
    <recommendedName>
        <fullName evidence="3">thioredoxin-dependent peroxiredoxin</fullName>
        <ecNumber evidence="3">1.11.1.24</ecNumber>
    </recommendedName>
    <alternativeName>
        <fullName evidence="9">Thioredoxin peroxidase</fullName>
    </alternativeName>
    <alternativeName>
        <fullName evidence="11">Thioredoxin-dependent peroxiredoxin Bcp</fullName>
    </alternativeName>
</protein>
<name>A0ABU3CPA5_9FLAO</name>
<dbReference type="PANTHER" id="PTHR42801:SF4">
    <property type="entry name" value="AHPC_TSA FAMILY PROTEIN"/>
    <property type="match status" value="1"/>
</dbReference>
<evidence type="ECO:0000256" key="4">
    <source>
        <dbReference type="ARBA" id="ARBA00022559"/>
    </source>
</evidence>
<feature type="domain" description="Thioredoxin" evidence="13">
    <location>
        <begin position="3"/>
        <end position="151"/>
    </location>
</feature>
<evidence type="ECO:0000256" key="3">
    <source>
        <dbReference type="ARBA" id="ARBA00013017"/>
    </source>
</evidence>
<dbReference type="InterPro" id="IPR000866">
    <property type="entry name" value="AhpC/TSA"/>
</dbReference>
<dbReference type="PROSITE" id="PS51352">
    <property type="entry name" value="THIOREDOXIN_2"/>
    <property type="match status" value="1"/>
</dbReference>
<evidence type="ECO:0000256" key="12">
    <source>
        <dbReference type="ARBA" id="ARBA00049091"/>
    </source>
</evidence>
<accession>A0ABU3CPA5</accession>
<dbReference type="InterPro" id="IPR024706">
    <property type="entry name" value="Peroxiredoxin_AhpC-typ"/>
</dbReference>
<dbReference type="InterPro" id="IPR050924">
    <property type="entry name" value="Peroxiredoxin_BCP/PrxQ"/>
</dbReference>
<evidence type="ECO:0000313" key="15">
    <source>
        <dbReference type="Proteomes" id="UP001245285"/>
    </source>
</evidence>
<dbReference type="EC" id="1.11.1.24" evidence="3"/>
<dbReference type="CDD" id="cd03017">
    <property type="entry name" value="PRX_BCP"/>
    <property type="match status" value="1"/>
</dbReference>
<evidence type="ECO:0000256" key="2">
    <source>
        <dbReference type="ARBA" id="ARBA00011245"/>
    </source>
</evidence>
<organism evidence="14 15">
    <name type="scientific">Autumnicola lenta</name>
    <dbReference type="NCBI Taxonomy" id="3075593"/>
    <lineage>
        <taxon>Bacteria</taxon>
        <taxon>Pseudomonadati</taxon>
        <taxon>Bacteroidota</taxon>
        <taxon>Flavobacteriia</taxon>
        <taxon>Flavobacteriales</taxon>
        <taxon>Flavobacteriaceae</taxon>
        <taxon>Autumnicola</taxon>
    </lineage>
</organism>
<dbReference type="PIRSF" id="PIRSF000239">
    <property type="entry name" value="AHPC"/>
    <property type="match status" value="1"/>
</dbReference>
<evidence type="ECO:0000259" key="13">
    <source>
        <dbReference type="PROSITE" id="PS51352"/>
    </source>
</evidence>
<evidence type="ECO:0000313" key="14">
    <source>
        <dbReference type="EMBL" id="MDT0648072.1"/>
    </source>
</evidence>
<dbReference type="InterPro" id="IPR013766">
    <property type="entry name" value="Thioredoxin_domain"/>
</dbReference>
<dbReference type="Proteomes" id="UP001245285">
    <property type="component" value="Unassembled WGS sequence"/>
</dbReference>
<dbReference type="PANTHER" id="PTHR42801">
    <property type="entry name" value="THIOREDOXIN-DEPENDENT PEROXIDE REDUCTASE"/>
    <property type="match status" value="1"/>
</dbReference>
<evidence type="ECO:0000256" key="5">
    <source>
        <dbReference type="ARBA" id="ARBA00022862"/>
    </source>
</evidence>
<dbReference type="RefSeq" id="WP_311496172.1">
    <property type="nucleotide sequence ID" value="NZ_JAVRHO010000028.1"/>
</dbReference>
<dbReference type="InterPro" id="IPR036249">
    <property type="entry name" value="Thioredoxin-like_sf"/>
</dbReference>
<keyword evidence="15" id="KW-1185">Reference proteome</keyword>